<dbReference type="CDD" id="cd04318">
    <property type="entry name" value="EcAsnRS_like_N"/>
    <property type="match status" value="1"/>
</dbReference>
<evidence type="ECO:0000313" key="8">
    <source>
        <dbReference type="Proteomes" id="UP001190700"/>
    </source>
</evidence>
<keyword evidence="4" id="KW-0648">Protein biosynthesis</keyword>
<gene>
    <name evidence="7" type="ORF">CYMTET_45346</name>
</gene>
<dbReference type="Proteomes" id="UP001190700">
    <property type="component" value="Unassembled WGS sequence"/>
</dbReference>
<keyword evidence="1" id="KW-0436">Ligase</keyword>
<dbReference type="SUPFAM" id="SSF50249">
    <property type="entry name" value="Nucleic acid-binding proteins"/>
    <property type="match status" value="1"/>
</dbReference>
<dbReference type="Gene3D" id="3.30.930.10">
    <property type="entry name" value="Bira Bifunctional Protein, Domain 2"/>
    <property type="match status" value="1"/>
</dbReference>
<dbReference type="PANTHER" id="PTHR22594">
    <property type="entry name" value="ASPARTYL/LYSYL-TRNA SYNTHETASE"/>
    <property type="match status" value="1"/>
</dbReference>
<organism evidence="7 8">
    <name type="scientific">Cymbomonas tetramitiformis</name>
    <dbReference type="NCBI Taxonomy" id="36881"/>
    <lineage>
        <taxon>Eukaryota</taxon>
        <taxon>Viridiplantae</taxon>
        <taxon>Chlorophyta</taxon>
        <taxon>Pyramimonadophyceae</taxon>
        <taxon>Pyramimonadales</taxon>
        <taxon>Pyramimonadaceae</taxon>
        <taxon>Cymbomonas</taxon>
    </lineage>
</organism>
<dbReference type="InterPro" id="IPR045864">
    <property type="entry name" value="aa-tRNA-synth_II/BPL/LPL"/>
</dbReference>
<evidence type="ECO:0000256" key="3">
    <source>
        <dbReference type="ARBA" id="ARBA00022840"/>
    </source>
</evidence>
<evidence type="ECO:0000256" key="1">
    <source>
        <dbReference type="ARBA" id="ARBA00022598"/>
    </source>
</evidence>
<evidence type="ECO:0000256" key="5">
    <source>
        <dbReference type="ARBA" id="ARBA00023146"/>
    </source>
</evidence>
<evidence type="ECO:0000313" key="7">
    <source>
        <dbReference type="EMBL" id="KAK3245067.1"/>
    </source>
</evidence>
<feature type="domain" description="Aminoacyl-tRNA synthetase class II (D/K/N)" evidence="6">
    <location>
        <begin position="167"/>
        <end position="224"/>
    </location>
</feature>
<dbReference type="PANTHER" id="PTHR22594:SF54">
    <property type="entry name" value="ASPARAGINE--TRNA LIGASE, CYTOPLASMIC 1-RELATED"/>
    <property type="match status" value="1"/>
</dbReference>
<keyword evidence="2" id="KW-0547">Nucleotide-binding</keyword>
<name>A0AAE0C0H3_9CHLO</name>
<dbReference type="Pfam" id="PF00152">
    <property type="entry name" value="tRNA-synt_2"/>
    <property type="match status" value="1"/>
</dbReference>
<dbReference type="Gene3D" id="2.40.50.140">
    <property type="entry name" value="Nucleic acid-binding proteins"/>
    <property type="match status" value="1"/>
</dbReference>
<evidence type="ECO:0000256" key="2">
    <source>
        <dbReference type="ARBA" id="ARBA00022741"/>
    </source>
</evidence>
<dbReference type="GO" id="GO:0005739">
    <property type="term" value="C:mitochondrion"/>
    <property type="evidence" value="ECO:0007669"/>
    <property type="project" value="TreeGrafter"/>
</dbReference>
<dbReference type="AlphaFoldDB" id="A0AAE0C0H3"/>
<protein>
    <recommendedName>
        <fullName evidence="6">Aminoacyl-tRNA synthetase class II (D/K/N) domain-containing protein</fullName>
    </recommendedName>
</protein>
<keyword evidence="5" id="KW-0030">Aminoacyl-tRNA synthetase</keyword>
<keyword evidence="8" id="KW-1185">Reference proteome</keyword>
<sequence>MAFSGTYAEFVAKFQADNLAADMGKLELKVDEGSHPYSRMYNRMIIKNIVGAQDEGLSLVGQTISIGGWVKSGRPAEKDQLCFLEVNDGSHPKSLQVLVRAEMCNISEIKAAGCCVVLEGEIKKSPPEAKGQVVEMHATKLKEFGKCDAKSYPLPKKKSTLEYLRSVSHMRARTNTISAVARIRNALAWATHKFFQENNFLYIHTPIITCSDCEGAGEMFQVTTLLSGAEGAATPPTPEELAAAKAKVDVAGEAVKTAKGGEDKSAVKPAVNGLLKAKEELKGLEEKALVVGGIKRTPGGEVDYTEALEQPRDRHAGQQLNRWGKMCVGIPRAVTEQA</sequence>
<reference evidence="7 8" key="1">
    <citation type="journal article" date="2015" name="Genome Biol. Evol.">
        <title>Comparative Genomics of a Bacterivorous Green Alga Reveals Evolutionary Causalities and Consequences of Phago-Mixotrophic Mode of Nutrition.</title>
        <authorList>
            <person name="Burns J.A."/>
            <person name="Paasch A."/>
            <person name="Narechania A."/>
            <person name="Kim E."/>
        </authorList>
    </citation>
    <scope>NUCLEOTIDE SEQUENCE [LARGE SCALE GENOMIC DNA]</scope>
    <source>
        <strain evidence="7 8">PLY_AMNH</strain>
    </source>
</reference>
<dbReference type="InterPro" id="IPR004364">
    <property type="entry name" value="Aa-tRNA-synt_II"/>
</dbReference>
<dbReference type="GO" id="GO:0004816">
    <property type="term" value="F:asparagine-tRNA ligase activity"/>
    <property type="evidence" value="ECO:0007669"/>
    <property type="project" value="TreeGrafter"/>
</dbReference>
<comment type="caution">
    <text evidence="7">The sequence shown here is derived from an EMBL/GenBank/DDBJ whole genome shotgun (WGS) entry which is preliminary data.</text>
</comment>
<accession>A0AAE0C0H3</accession>
<dbReference type="GO" id="GO:0006421">
    <property type="term" value="P:asparaginyl-tRNA aminoacylation"/>
    <property type="evidence" value="ECO:0007669"/>
    <property type="project" value="TreeGrafter"/>
</dbReference>
<evidence type="ECO:0000259" key="6">
    <source>
        <dbReference type="Pfam" id="PF00152"/>
    </source>
</evidence>
<dbReference type="SUPFAM" id="SSF55681">
    <property type="entry name" value="Class II aaRS and biotin synthetases"/>
    <property type="match status" value="1"/>
</dbReference>
<dbReference type="GO" id="GO:0005524">
    <property type="term" value="F:ATP binding"/>
    <property type="evidence" value="ECO:0007669"/>
    <property type="project" value="UniProtKB-KW"/>
</dbReference>
<dbReference type="EMBL" id="LGRX02031048">
    <property type="protein sequence ID" value="KAK3245067.1"/>
    <property type="molecule type" value="Genomic_DNA"/>
</dbReference>
<proteinExistence type="predicted"/>
<evidence type="ECO:0000256" key="4">
    <source>
        <dbReference type="ARBA" id="ARBA00022917"/>
    </source>
</evidence>
<keyword evidence="3" id="KW-0067">ATP-binding</keyword>
<dbReference type="InterPro" id="IPR012340">
    <property type="entry name" value="NA-bd_OB-fold"/>
</dbReference>